<accession>A0A1L9VP82</accession>
<keyword evidence="2" id="KW-1185">Reference proteome</keyword>
<name>A0A1L9VP82_ASPGL</name>
<sequence length="130" mass="14978">MSGSDATFRDSERIEMINRISSVILGAIGIHRNTTFRTVWACLWVSDIEKLREFDVDIPDHVDGLAPHLECLEYYKTVEEWTQRDRTVHFDIGACALTKYCPLTSESAHIYPSTLSDPRSREVDLFWKAL</sequence>
<evidence type="ECO:0000313" key="1">
    <source>
        <dbReference type="EMBL" id="OJJ85691.1"/>
    </source>
</evidence>
<evidence type="ECO:0000313" key="2">
    <source>
        <dbReference type="Proteomes" id="UP000184300"/>
    </source>
</evidence>
<proteinExistence type="predicted"/>
<dbReference type="VEuPathDB" id="FungiDB:ASPGLDRAFT_45693"/>
<evidence type="ECO:0008006" key="3">
    <source>
        <dbReference type="Google" id="ProtNLM"/>
    </source>
</evidence>
<organism evidence="1 2">
    <name type="scientific">Aspergillus glaucus CBS 516.65</name>
    <dbReference type="NCBI Taxonomy" id="1160497"/>
    <lineage>
        <taxon>Eukaryota</taxon>
        <taxon>Fungi</taxon>
        <taxon>Dikarya</taxon>
        <taxon>Ascomycota</taxon>
        <taxon>Pezizomycotina</taxon>
        <taxon>Eurotiomycetes</taxon>
        <taxon>Eurotiomycetidae</taxon>
        <taxon>Eurotiales</taxon>
        <taxon>Aspergillaceae</taxon>
        <taxon>Aspergillus</taxon>
        <taxon>Aspergillus subgen. Aspergillus</taxon>
    </lineage>
</organism>
<dbReference type="RefSeq" id="XP_022402389.1">
    <property type="nucleotide sequence ID" value="XM_022546306.1"/>
</dbReference>
<dbReference type="GeneID" id="34462567"/>
<reference evidence="2" key="1">
    <citation type="journal article" date="2017" name="Genome Biol.">
        <title>Comparative genomics reveals high biological diversity and specific adaptations in the industrially and medically important fungal genus Aspergillus.</title>
        <authorList>
            <person name="de Vries R.P."/>
            <person name="Riley R."/>
            <person name="Wiebenga A."/>
            <person name="Aguilar-Osorio G."/>
            <person name="Amillis S."/>
            <person name="Uchima C.A."/>
            <person name="Anderluh G."/>
            <person name="Asadollahi M."/>
            <person name="Askin M."/>
            <person name="Barry K."/>
            <person name="Battaglia E."/>
            <person name="Bayram O."/>
            <person name="Benocci T."/>
            <person name="Braus-Stromeyer S.A."/>
            <person name="Caldana C."/>
            <person name="Canovas D."/>
            <person name="Cerqueira G.C."/>
            <person name="Chen F."/>
            <person name="Chen W."/>
            <person name="Choi C."/>
            <person name="Clum A."/>
            <person name="Dos Santos R.A."/>
            <person name="Damasio A.R."/>
            <person name="Diallinas G."/>
            <person name="Emri T."/>
            <person name="Fekete E."/>
            <person name="Flipphi M."/>
            <person name="Freyberg S."/>
            <person name="Gallo A."/>
            <person name="Gournas C."/>
            <person name="Habgood R."/>
            <person name="Hainaut M."/>
            <person name="Harispe M.L."/>
            <person name="Henrissat B."/>
            <person name="Hilden K.S."/>
            <person name="Hope R."/>
            <person name="Hossain A."/>
            <person name="Karabika E."/>
            <person name="Karaffa L."/>
            <person name="Karanyi Z."/>
            <person name="Krasevec N."/>
            <person name="Kuo A."/>
            <person name="Kusch H."/>
            <person name="LaButti K."/>
            <person name="Lagendijk E.L."/>
            <person name="Lapidus A."/>
            <person name="Levasseur A."/>
            <person name="Lindquist E."/>
            <person name="Lipzen A."/>
            <person name="Logrieco A.F."/>
            <person name="MacCabe A."/>
            <person name="Maekelae M.R."/>
            <person name="Malavazi I."/>
            <person name="Melin P."/>
            <person name="Meyer V."/>
            <person name="Mielnichuk N."/>
            <person name="Miskei M."/>
            <person name="Molnar A.P."/>
            <person name="Mule G."/>
            <person name="Ngan C.Y."/>
            <person name="Orejas M."/>
            <person name="Orosz E."/>
            <person name="Ouedraogo J.P."/>
            <person name="Overkamp K.M."/>
            <person name="Park H.-S."/>
            <person name="Perrone G."/>
            <person name="Piumi F."/>
            <person name="Punt P.J."/>
            <person name="Ram A.F."/>
            <person name="Ramon A."/>
            <person name="Rauscher S."/>
            <person name="Record E."/>
            <person name="Riano-Pachon D.M."/>
            <person name="Robert V."/>
            <person name="Roehrig J."/>
            <person name="Ruller R."/>
            <person name="Salamov A."/>
            <person name="Salih N.S."/>
            <person name="Samson R.A."/>
            <person name="Sandor E."/>
            <person name="Sanguinetti M."/>
            <person name="Schuetze T."/>
            <person name="Sepcic K."/>
            <person name="Shelest E."/>
            <person name="Sherlock G."/>
            <person name="Sophianopoulou V."/>
            <person name="Squina F.M."/>
            <person name="Sun H."/>
            <person name="Susca A."/>
            <person name="Todd R.B."/>
            <person name="Tsang A."/>
            <person name="Unkles S.E."/>
            <person name="van de Wiele N."/>
            <person name="van Rossen-Uffink D."/>
            <person name="Oliveira J.V."/>
            <person name="Vesth T.C."/>
            <person name="Visser J."/>
            <person name="Yu J.-H."/>
            <person name="Zhou M."/>
            <person name="Andersen M.R."/>
            <person name="Archer D.B."/>
            <person name="Baker S.E."/>
            <person name="Benoit I."/>
            <person name="Brakhage A.A."/>
            <person name="Braus G.H."/>
            <person name="Fischer R."/>
            <person name="Frisvad J.C."/>
            <person name="Goldman G.H."/>
            <person name="Houbraken J."/>
            <person name="Oakley B."/>
            <person name="Pocsi I."/>
            <person name="Scazzocchio C."/>
            <person name="Seiboth B."/>
            <person name="vanKuyk P.A."/>
            <person name="Wortman J."/>
            <person name="Dyer P.S."/>
            <person name="Grigoriev I.V."/>
        </authorList>
    </citation>
    <scope>NUCLEOTIDE SEQUENCE [LARGE SCALE GENOMIC DNA]</scope>
    <source>
        <strain evidence="2">CBS 516.65</strain>
    </source>
</reference>
<dbReference type="Proteomes" id="UP000184300">
    <property type="component" value="Unassembled WGS sequence"/>
</dbReference>
<dbReference type="OrthoDB" id="5416097at2759"/>
<protein>
    <recommendedName>
        <fullName evidence="3">HNH nuclease domain-containing protein</fullName>
    </recommendedName>
</protein>
<gene>
    <name evidence="1" type="ORF">ASPGLDRAFT_45693</name>
</gene>
<dbReference type="EMBL" id="KV878894">
    <property type="protein sequence ID" value="OJJ85691.1"/>
    <property type="molecule type" value="Genomic_DNA"/>
</dbReference>
<dbReference type="AlphaFoldDB" id="A0A1L9VP82"/>